<dbReference type="Proteomes" id="UP000326582">
    <property type="component" value="Chromosome 4"/>
</dbReference>
<keyword evidence="2" id="KW-1185">Reference proteome</keyword>
<keyword evidence="1" id="KW-0328">Glycosyltransferase</keyword>
<evidence type="ECO:0000313" key="2">
    <source>
        <dbReference type="Proteomes" id="UP000326582"/>
    </source>
</evidence>
<protein>
    <submittedName>
        <fullName evidence="1">Adenine phosphoribosyltransferase</fullName>
    </submittedName>
</protein>
<proteinExistence type="predicted"/>
<dbReference type="EMBL" id="CP038487">
    <property type="protein sequence ID" value="QFZ28061.1"/>
    <property type="molecule type" value="Genomic_DNA"/>
</dbReference>
<name>A0ACD0WKY2_CLALS</name>
<accession>A0ACD0WKY2</accession>
<evidence type="ECO:0000313" key="1">
    <source>
        <dbReference type="EMBL" id="QFZ28061.1"/>
    </source>
</evidence>
<reference evidence="2" key="1">
    <citation type="journal article" date="2019" name="MBio">
        <title>Comparative genomics for the elucidation of multidrug resistance (MDR) in Candida lusitaniae.</title>
        <authorList>
            <person name="Kannan A."/>
            <person name="Asner S.A."/>
            <person name="Trachsel E."/>
            <person name="Kelly S."/>
            <person name="Parker J."/>
            <person name="Sanglard D."/>
        </authorList>
    </citation>
    <scope>NUCLEOTIDE SEQUENCE [LARGE SCALE GENOMIC DNA]</scope>
    <source>
        <strain evidence="2">P1</strain>
    </source>
</reference>
<sequence>MYKLKFFSRDALQTYFIDFPFSASDEGFLLFRIQLSFCSLSFRCMSHIKPLGITLGCPGVRVSFPINENPSNPQPPSPLTMTSEIAAIAKELKSSLKQFPNFPQEGILFEDFLPIFAKPDLFQKLVDAFKLHLQGTKVDYIVGLESRGFLFGPTLALALGAGFIPVRKPGKLPGPTLSAEFKKEYGSDVFEIQEGVIPKDANVVIVDDILATGGSASAAGELVTKAGAKVVEYLFVMELTFLNGKDKLGAPRFTLLSGQDEAL</sequence>
<organism evidence="1 2">
    <name type="scientific">Clavispora lusitaniae</name>
    <name type="common">Candida lusitaniae</name>
    <dbReference type="NCBI Taxonomy" id="36911"/>
    <lineage>
        <taxon>Eukaryota</taxon>
        <taxon>Fungi</taxon>
        <taxon>Dikarya</taxon>
        <taxon>Ascomycota</taxon>
        <taxon>Saccharomycotina</taxon>
        <taxon>Pichiomycetes</taxon>
        <taxon>Metschnikowiaceae</taxon>
        <taxon>Clavispora</taxon>
    </lineage>
</organism>
<keyword evidence="1" id="KW-0808">Transferase</keyword>
<gene>
    <name evidence="1" type="ORF">EJF14_40084</name>
</gene>